<dbReference type="GeneID" id="10287837"/>
<dbReference type="OrthoDB" id="27106at2157"/>
<protein>
    <submittedName>
        <fullName evidence="1">Uncharacterized protein</fullName>
    </submittedName>
</protein>
<dbReference type="KEGG" id="vmo:VMUT_0185"/>
<dbReference type="AlphaFoldDB" id="F0QSY0"/>
<sequence>MARQVSLDELVSIVNSAENFEVIDYQGNSIVIDDVKGIVKIKDEEAKKEFSELRKRSPRGKPTPKQVSVTADAVRRLAENKVKFKVVFGPKEVIIRFDLDHYVRLSDKDVRVVGFSSKSEGVLGLIAGILEKYGPLVFLKRVK</sequence>
<dbReference type="HOGENOM" id="CLU_1623522_0_0_2"/>
<proteinExistence type="predicted"/>
<organism evidence="1 2">
    <name type="scientific">Vulcanisaeta moutnovskia (strain 768-28)</name>
    <dbReference type="NCBI Taxonomy" id="985053"/>
    <lineage>
        <taxon>Archaea</taxon>
        <taxon>Thermoproteota</taxon>
        <taxon>Thermoprotei</taxon>
        <taxon>Thermoproteales</taxon>
        <taxon>Thermoproteaceae</taxon>
        <taxon>Vulcanisaeta</taxon>
    </lineage>
</organism>
<dbReference type="eggNOG" id="arCOG05437">
    <property type="taxonomic scope" value="Archaea"/>
</dbReference>
<dbReference type="Proteomes" id="UP000007485">
    <property type="component" value="Chromosome"/>
</dbReference>
<gene>
    <name evidence="1" type="ordered locus">VMUT_0185</name>
</gene>
<evidence type="ECO:0000313" key="2">
    <source>
        <dbReference type="Proteomes" id="UP000007485"/>
    </source>
</evidence>
<accession>F0QSY0</accession>
<reference evidence="1 2" key="1">
    <citation type="journal article" date="2011" name="J. Bacteriol.">
        <title>Complete genome sequence of 'Vulcanisaeta moutnovskia' strain 768-28, a novel member of the hyperthermophilic crenarchaeal genus vulcanisaeta.</title>
        <authorList>
            <person name="Gumerov V.M."/>
            <person name="Mardanov A.V."/>
            <person name="Beletsky A.V."/>
            <person name="Prokofeva M.I."/>
            <person name="Bonch-Osmolovskaya E.A."/>
            <person name="Ravin N.V."/>
            <person name="Skryabin K.G."/>
        </authorList>
    </citation>
    <scope>NUCLEOTIDE SEQUENCE [LARGE SCALE GENOMIC DNA]</scope>
    <source>
        <strain evidence="1 2">768-28</strain>
    </source>
</reference>
<dbReference type="RefSeq" id="WP_013603564.1">
    <property type="nucleotide sequence ID" value="NC_015151.1"/>
</dbReference>
<dbReference type="STRING" id="985053.VMUT_0185"/>
<keyword evidence="2" id="KW-1185">Reference proteome</keyword>
<name>F0QSY0_VULM7</name>
<dbReference type="EMBL" id="CP002529">
    <property type="protein sequence ID" value="ADY00401.1"/>
    <property type="molecule type" value="Genomic_DNA"/>
</dbReference>
<evidence type="ECO:0000313" key="1">
    <source>
        <dbReference type="EMBL" id="ADY00401.1"/>
    </source>
</evidence>